<accession>A0A822XK32</accession>
<keyword evidence="2" id="KW-1185">Reference proteome</keyword>
<evidence type="ECO:0000313" key="1">
    <source>
        <dbReference type="EMBL" id="DAD19491.1"/>
    </source>
</evidence>
<evidence type="ECO:0000313" key="2">
    <source>
        <dbReference type="Proteomes" id="UP000607653"/>
    </source>
</evidence>
<gene>
    <name evidence="1" type="ORF">HUJ06_020954</name>
</gene>
<dbReference type="AlphaFoldDB" id="A0A822XK32"/>
<dbReference type="Proteomes" id="UP000607653">
    <property type="component" value="Unassembled WGS sequence"/>
</dbReference>
<name>A0A822XK32_NELNU</name>
<organism evidence="1 2">
    <name type="scientific">Nelumbo nucifera</name>
    <name type="common">Sacred lotus</name>
    <dbReference type="NCBI Taxonomy" id="4432"/>
    <lineage>
        <taxon>Eukaryota</taxon>
        <taxon>Viridiplantae</taxon>
        <taxon>Streptophyta</taxon>
        <taxon>Embryophyta</taxon>
        <taxon>Tracheophyta</taxon>
        <taxon>Spermatophyta</taxon>
        <taxon>Magnoliopsida</taxon>
        <taxon>Proteales</taxon>
        <taxon>Nelumbonaceae</taxon>
        <taxon>Nelumbo</taxon>
    </lineage>
</organism>
<reference evidence="1 2" key="1">
    <citation type="journal article" date="2020" name="Mol. Biol. Evol.">
        <title>Distinct Expression and Methylation Patterns for Genes with Different Fates following a Single Whole-Genome Duplication in Flowering Plants.</title>
        <authorList>
            <person name="Shi T."/>
            <person name="Rahmani R.S."/>
            <person name="Gugger P.F."/>
            <person name="Wang M."/>
            <person name="Li H."/>
            <person name="Zhang Y."/>
            <person name="Li Z."/>
            <person name="Wang Q."/>
            <person name="Van de Peer Y."/>
            <person name="Marchal K."/>
            <person name="Chen J."/>
        </authorList>
    </citation>
    <scope>NUCLEOTIDE SEQUENCE [LARGE SCALE GENOMIC DNA]</scope>
    <source>
        <tissue evidence="1">Leaf</tissue>
    </source>
</reference>
<sequence length="81" mass="9035">MKYRFLVSKAKTSQAIFSLPTKIAATRLNNFQRNLLQKRWQSAKTTANMCTIWNNASAPGVFPLQQAAHNSLGKVTGYCDS</sequence>
<dbReference type="EMBL" id="DUZY01000001">
    <property type="protein sequence ID" value="DAD19491.1"/>
    <property type="molecule type" value="Genomic_DNA"/>
</dbReference>
<comment type="caution">
    <text evidence="1">The sequence shown here is derived from an EMBL/GenBank/DDBJ whole genome shotgun (WGS) entry which is preliminary data.</text>
</comment>
<proteinExistence type="predicted"/>
<protein>
    <submittedName>
        <fullName evidence="1">Uncharacterized protein</fullName>
    </submittedName>
</protein>